<feature type="transmembrane region" description="Helical" evidence="12">
    <location>
        <begin position="75"/>
        <end position="93"/>
    </location>
</feature>
<feature type="transmembrane region" description="Helical" evidence="12">
    <location>
        <begin position="50"/>
        <end position="68"/>
    </location>
</feature>
<evidence type="ECO:0000313" key="15">
    <source>
        <dbReference type="Proteomes" id="UP000600946"/>
    </source>
</evidence>
<comment type="caution">
    <text evidence="14">The sequence shown here is derived from an EMBL/GenBank/DDBJ whole genome shotgun (WGS) entry which is preliminary data.</text>
</comment>
<keyword evidence="4 12" id="KW-0812">Transmembrane</keyword>
<dbReference type="Pfam" id="PF13493">
    <property type="entry name" value="DUF4118"/>
    <property type="match status" value="1"/>
</dbReference>
<keyword evidence="10 12" id="KW-0472">Membrane</keyword>
<evidence type="ECO:0000256" key="3">
    <source>
        <dbReference type="ARBA" id="ARBA00022679"/>
    </source>
</evidence>
<evidence type="ECO:0000256" key="11">
    <source>
        <dbReference type="SAM" id="MobiDB-lite"/>
    </source>
</evidence>
<dbReference type="Proteomes" id="UP000600946">
    <property type="component" value="Unassembled WGS sequence"/>
</dbReference>
<organism evidence="14 15">
    <name type="scientific">Streptomyces xanthochromogenes</name>
    <dbReference type="NCBI Taxonomy" id="67384"/>
    <lineage>
        <taxon>Bacteria</taxon>
        <taxon>Bacillati</taxon>
        <taxon>Actinomycetota</taxon>
        <taxon>Actinomycetes</taxon>
        <taxon>Kitasatosporales</taxon>
        <taxon>Streptomycetaceae</taxon>
        <taxon>Streptomyces</taxon>
    </lineage>
</organism>
<keyword evidence="6" id="KW-0418">Kinase</keyword>
<evidence type="ECO:0000256" key="8">
    <source>
        <dbReference type="ARBA" id="ARBA00022989"/>
    </source>
</evidence>
<keyword evidence="15" id="KW-1185">Reference proteome</keyword>
<dbReference type="InterPro" id="IPR038318">
    <property type="entry name" value="KdpD_sf"/>
</dbReference>
<feature type="domain" description="Sensor protein KdpD transmembrane" evidence="13">
    <location>
        <begin position="30"/>
        <end position="128"/>
    </location>
</feature>
<keyword evidence="5" id="KW-0547">Nucleotide-binding</keyword>
<keyword evidence="7" id="KW-0067">ATP-binding</keyword>
<name>A0ABQ2ZGC3_9ACTN</name>
<protein>
    <recommendedName>
        <fullName evidence="13">Sensor protein KdpD transmembrane domain-containing protein</fullName>
    </recommendedName>
</protein>
<feature type="transmembrane region" description="Helical" evidence="12">
    <location>
        <begin position="27"/>
        <end position="44"/>
    </location>
</feature>
<evidence type="ECO:0000259" key="13">
    <source>
        <dbReference type="Pfam" id="PF13493"/>
    </source>
</evidence>
<feature type="region of interest" description="Disordered" evidence="11">
    <location>
        <begin position="188"/>
        <end position="210"/>
    </location>
</feature>
<evidence type="ECO:0000256" key="5">
    <source>
        <dbReference type="ARBA" id="ARBA00022741"/>
    </source>
</evidence>
<sequence>MSAFTLPRVPGRSSGPATISYRGRDRLALMAAVAVPFVVAVALIPLRAHVAGTNLALVLVVAVVGVAANGHRGAGALAALSSAAWFDFFLTRPYERFAISSGDEITTALLLLLVGLAVSQLAARARRLKDMTITDEGHLARIHETARIAQRATSADVVVVHVRAQLTELLALDGCRFEYGTLLGHPPQLGQDGAVTTARGRRDEERPGWPQGEEIELRAFGKGRYYGRYMLRPGGAEVPPLPARMVAVTLAGQAGAALAEAAETMPHRGH</sequence>
<proteinExistence type="predicted"/>
<evidence type="ECO:0000313" key="14">
    <source>
        <dbReference type="EMBL" id="GGY15755.1"/>
    </source>
</evidence>
<evidence type="ECO:0000256" key="4">
    <source>
        <dbReference type="ARBA" id="ARBA00022692"/>
    </source>
</evidence>
<keyword evidence="3" id="KW-0808">Transferase</keyword>
<gene>
    <name evidence="14" type="ORF">GCM10010326_04460</name>
</gene>
<evidence type="ECO:0000256" key="10">
    <source>
        <dbReference type="ARBA" id="ARBA00023136"/>
    </source>
</evidence>
<comment type="subcellular location">
    <subcellularLocation>
        <location evidence="1">Membrane</location>
        <topology evidence="1">Multi-pass membrane protein</topology>
    </subcellularLocation>
</comment>
<evidence type="ECO:0000256" key="12">
    <source>
        <dbReference type="SAM" id="Phobius"/>
    </source>
</evidence>
<dbReference type="InterPro" id="IPR025201">
    <property type="entry name" value="KdpD_TM"/>
</dbReference>
<dbReference type="EMBL" id="BMUU01000001">
    <property type="protein sequence ID" value="GGY15755.1"/>
    <property type="molecule type" value="Genomic_DNA"/>
</dbReference>
<feature type="transmembrane region" description="Helical" evidence="12">
    <location>
        <begin position="105"/>
        <end position="123"/>
    </location>
</feature>
<evidence type="ECO:0000256" key="6">
    <source>
        <dbReference type="ARBA" id="ARBA00022777"/>
    </source>
</evidence>
<evidence type="ECO:0000256" key="2">
    <source>
        <dbReference type="ARBA" id="ARBA00022553"/>
    </source>
</evidence>
<evidence type="ECO:0000256" key="9">
    <source>
        <dbReference type="ARBA" id="ARBA00023012"/>
    </source>
</evidence>
<evidence type="ECO:0000256" key="1">
    <source>
        <dbReference type="ARBA" id="ARBA00004141"/>
    </source>
</evidence>
<accession>A0ABQ2ZGC3</accession>
<keyword evidence="9" id="KW-0902">Two-component regulatory system</keyword>
<keyword evidence="2" id="KW-0597">Phosphoprotein</keyword>
<evidence type="ECO:0000256" key="7">
    <source>
        <dbReference type="ARBA" id="ARBA00022840"/>
    </source>
</evidence>
<reference evidence="15" key="1">
    <citation type="journal article" date="2019" name="Int. J. Syst. Evol. Microbiol.">
        <title>The Global Catalogue of Microorganisms (GCM) 10K type strain sequencing project: providing services to taxonomists for standard genome sequencing and annotation.</title>
        <authorList>
            <consortium name="The Broad Institute Genomics Platform"/>
            <consortium name="The Broad Institute Genome Sequencing Center for Infectious Disease"/>
            <person name="Wu L."/>
            <person name="Ma J."/>
        </authorList>
    </citation>
    <scope>NUCLEOTIDE SEQUENCE [LARGE SCALE GENOMIC DNA]</scope>
    <source>
        <strain evidence="15">JCM 4594</strain>
    </source>
</reference>
<keyword evidence="8 12" id="KW-1133">Transmembrane helix</keyword>
<dbReference type="Gene3D" id="1.20.120.620">
    <property type="entry name" value="Backbone structure of the membrane domain of e. Coli histidine kinase receptor kdpd"/>
    <property type="match status" value="1"/>
</dbReference>